<dbReference type="EC" id="2.4.1.34" evidence="3"/>
<dbReference type="GO" id="GO:0000148">
    <property type="term" value="C:1,3-beta-D-glucan synthase complex"/>
    <property type="evidence" value="ECO:0007669"/>
    <property type="project" value="InterPro"/>
</dbReference>
<name>A0A2H5PFT5_CITUN</name>
<evidence type="ECO:0000256" key="10">
    <source>
        <dbReference type="ARBA" id="ARBA00023136"/>
    </source>
</evidence>
<comment type="caution">
    <text evidence="16">The sequence shown here is derived from an EMBL/GenBank/DDBJ whole genome shotgun (WGS) entry which is preliminary data.</text>
</comment>
<evidence type="ECO:0000256" key="8">
    <source>
        <dbReference type="ARBA" id="ARBA00022960"/>
    </source>
</evidence>
<feature type="transmembrane region" description="Helical" evidence="14">
    <location>
        <begin position="818"/>
        <end position="837"/>
    </location>
</feature>
<dbReference type="InterPro" id="IPR058851">
    <property type="entry name" value="CALS1_helical"/>
</dbReference>
<proteinExistence type="inferred from homology"/>
<comment type="similarity">
    <text evidence="2">Belongs to the glycosyltransferase 48 family.</text>
</comment>
<organism evidence="16 17">
    <name type="scientific">Citrus unshiu</name>
    <name type="common">Satsuma mandarin</name>
    <name type="synonym">Citrus nobilis var. unshiu</name>
    <dbReference type="NCBI Taxonomy" id="55188"/>
    <lineage>
        <taxon>Eukaryota</taxon>
        <taxon>Viridiplantae</taxon>
        <taxon>Streptophyta</taxon>
        <taxon>Embryophyta</taxon>
        <taxon>Tracheophyta</taxon>
        <taxon>Spermatophyta</taxon>
        <taxon>Magnoliopsida</taxon>
        <taxon>eudicotyledons</taxon>
        <taxon>Gunneridae</taxon>
        <taxon>Pentapetalae</taxon>
        <taxon>rosids</taxon>
        <taxon>malvids</taxon>
        <taxon>Sapindales</taxon>
        <taxon>Rutaceae</taxon>
        <taxon>Aurantioideae</taxon>
        <taxon>Citrus</taxon>
    </lineage>
</organism>
<accession>A0A2H5PFT5</accession>
<evidence type="ECO:0000256" key="6">
    <source>
        <dbReference type="ARBA" id="ARBA00022679"/>
    </source>
</evidence>
<evidence type="ECO:0000256" key="9">
    <source>
        <dbReference type="ARBA" id="ARBA00022989"/>
    </source>
</evidence>
<dbReference type="GO" id="GO:0003843">
    <property type="term" value="F:1,3-beta-D-glucan synthase activity"/>
    <property type="evidence" value="ECO:0007669"/>
    <property type="project" value="UniProtKB-EC"/>
</dbReference>
<feature type="non-terminal residue" evidence="16">
    <location>
        <position position="1841"/>
    </location>
</feature>
<dbReference type="Proteomes" id="UP000236630">
    <property type="component" value="Unassembled WGS sequence"/>
</dbReference>
<evidence type="ECO:0000259" key="15">
    <source>
        <dbReference type="SMART" id="SM01205"/>
    </source>
</evidence>
<reference evidence="16 17" key="1">
    <citation type="journal article" date="2017" name="Front. Genet.">
        <title>Draft sequencing of the heterozygous diploid genome of Satsuma (Citrus unshiu Marc.) using a hybrid assembly approach.</title>
        <authorList>
            <person name="Shimizu T."/>
            <person name="Tanizawa Y."/>
            <person name="Mochizuki T."/>
            <person name="Nagasaki H."/>
            <person name="Yoshioka T."/>
            <person name="Toyoda A."/>
            <person name="Fujiyama A."/>
            <person name="Kaminuma E."/>
            <person name="Nakamura Y."/>
        </authorList>
    </citation>
    <scope>NUCLEOTIDE SEQUENCE [LARGE SCALE GENOMIC DNA]</scope>
    <source>
        <strain evidence="17">cv. Miyagawa wase</strain>
    </source>
</reference>
<keyword evidence="10 14" id="KW-0472">Membrane</keyword>
<dbReference type="InterPro" id="IPR026899">
    <property type="entry name" value="FKS1-like_dom1"/>
</dbReference>
<keyword evidence="7 14" id="KW-0812">Transmembrane</keyword>
<comment type="subcellular location">
    <subcellularLocation>
        <location evidence="1">Cell membrane</location>
        <topology evidence="1">Multi-pass membrane protein</topology>
    </subcellularLocation>
</comment>
<feature type="non-terminal residue" evidence="16">
    <location>
        <position position="1"/>
    </location>
</feature>
<evidence type="ECO:0000256" key="3">
    <source>
        <dbReference type="ARBA" id="ARBA00012589"/>
    </source>
</evidence>
<evidence type="ECO:0000256" key="1">
    <source>
        <dbReference type="ARBA" id="ARBA00004651"/>
    </source>
</evidence>
<evidence type="ECO:0000256" key="12">
    <source>
        <dbReference type="ARBA" id="ARBA00032165"/>
    </source>
</evidence>
<evidence type="ECO:0000256" key="14">
    <source>
        <dbReference type="SAM" id="Phobius"/>
    </source>
</evidence>
<keyword evidence="17" id="KW-1185">Reference proteome</keyword>
<dbReference type="InterPro" id="IPR003440">
    <property type="entry name" value="Glyco_trans_48_dom"/>
</dbReference>
<feature type="transmembrane region" description="Helical" evidence="14">
    <location>
        <begin position="1639"/>
        <end position="1664"/>
    </location>
</feature>
<keyword evidence="6" id="KW-0808">Transferase</keyword>
<keyword evidence="9 14" id="KW-1133">Transmembrane helix</keyword>
<dbReference type="GO" id="GO:0006075">
    <property type="term" value="P:(1-&gt;3)-beta-D-glucan biosynthetic process"/>
    <property type="evidence" value="ECO:0007669"/>
    <property type="project" value="InterPro"/>
</dbReference>
<feature type="transmembrane region" description="Helical" evidence="14">
    <location>
        <begin position="1711"/>
        <end position="1731"/>
    </location>
</feature>
<dbReference type="EMBL" id="BDQV01000067">
    <property type="protein sequence ID" value="GAY50985.1"/>
    <property type="molecule type" value="Genomic_DNA"/>
</dbReference>
<keyword evidence="5" id="KW-0328">Glycosyltransferase</keyword>
<evidence type="ECO:0000256" key="13">
    <source>
        <dbReference type="ARBA" id="ARBA00047777"/>
    </source>
</evidence>
<evidence type="ECO:0000313" key="16">
    <source>
        <dbReference type="EMBL" id="GAY50985.1"/>
    </source>
</evidence>
<feature type="transmembrane region" description="Helical" evidence="14">
    <location>
        <begin position="1607"/>
        <end position="1627"/>
    </location>
</feature>
<dbReference type="PANTHER" id="PTHR12741">
    <property type="entry name" value="LYST-INTERACTING PROTEIN LIP5 DOPAMINE RESPONSIVE PROTEIN DRG-1"/>
    <property type="match status" value="1"/>
</dbReference>
<dbReference type="PANTHER" id="PTHR12741:SF67">
    <property type="entry name" value="CALLOSE SYNTHASE 10"/>
    <property type="match status" value="1"/>
</dbReference>
<feature type="transmembrane region" description="Helical" evidence="14">
    <location>
        <begin position="1337"/>
        <end position="1362"/>
    </location>
</feature>
<sequence length="1841" mass="210406">WERLVRATLNREQLRTAGLGHERIGSGIAGAVPPSLGRTSNIDAILQAADEIQDENPNVARIRMFLSAVLLLNHESTIAKVFTKQQKLAKRENVRIDRNQDIEQLWEFYKLYKRRHRVDDIQRQEQNLRESGTFSSELELRSLEMRKVIATLRALVEVLEALSKDADPEGVGRLITEELQRIKKADAALSGELTPYNIVPLEAPSLTNAIGFFPEVRGAISAIRYSEQFPRLPADFEISGQRDADMFDLLEYVFGFQKDNIRNQRENIVLAIANAQARLGIPADADPKIDEKAINEVFLKVLDNYIKWCKYLRKRLAWNSFQAINRDRKLFLVSLYFLIWGEAANVRFLPECICYIFHNMAKELDAILDHGEANPAPSCITEDGSVSFLDKIIRPIYETMALEAARNNNGKASHSSWRNYDDFNEYFWSPACFELKWPMREESPFLFKPKKRKRALTILAFRKEKINLKTFKTILSIGPTFAIMNFIESCLDVLLMFGAYSTARGMAISRLVIRKVLEEQNQRNSNSKYFRIYILTLGIYAAVRVVFFCLMSSCEDGQVCAVLVGDLNLQVHICIKPLVEPTKVIIDLPSLQYSWHDLVSKNNKNALTIVSLWAPVVAIYLMDLHIWYTLLSAIIGGIRTIEMVHKRFESFPKVFVKNLVSLQAKRLPFDRQASQVSQELNKEYASIFSPFWNEIIKSLREEDFISNREMDLLSIPSNTGSLRLVQWPLFLLSSKIFLAIDLALDCKDTQADLWNRICRDEYMSYAVQECYYSIEKILHSLVDGEGRLWVERIFREINNSILENSLVITLSLKKLPLVLSRFTALTGLLIYASIIMGELCQIRNETPDLAKGAAKALFQLYEVVTHDLLSSDLREQLDTWNILARARNEGRLFSRIEWPKDPEIKEQVKRLHLLLTVKDSAANIPKNLEARRRLEFFSNSLFMDMPPAKPVCEMIPFSETVLYSTSELQKENEDGISILFYLQKIFPDEWENFLERIGRGESAGGVDLQENSTDSLELRFWASYRGQTLARTVTDYSRSGLLPTQGFALSHEARAQSDLKFTYVVSCQIYGQQKQRKAPEAADIALLLQRNEALRVAFIHVEDSSAADGKVSKEFFSKLVKADIHGKDQEIYSIRLPGDPKLGEGKPENQNHAIIFTRGEAIQTIDMNQDNYLEEAMKMRNLLEEFRTDHGIRPPSILGVREHVFTGSVSSLAWFMSNQETSFVTLGQRVVRMHYGHPDVFDRIFHITRGGISKASRVINISEDIYAGFNSTLRQGNVTHHEYIQVGKGRDVGLNQIALFEGKVAGGNGEQVLSRDVYRLGQLFDFFRMLSFYFTTVGYYLCTMMTVLTIYIFLYGRAYLAFSGLDRAISRQAKLSGNTSLNAVLNTQFLVQIGVFTAVPMIMGFILELGLLKAVFSFITMQLQLCSVFFTFSLGTKTHYFGRTILHGGAKYRATGRGFVVRHIKFAENYRLYSRSHFIKALEVALLLIVYIAYGYAEGGAVSYVLLTLSSWFLVISWLFAPYIFNPSGFEWQKTVEDFDDWTSWLLYKGGVGVKGDNSWEAWWDEEQMHIQTLRGRILETILSLRFFIFQYGIVYKLHLTGDDTSLAIYGFSWVVLVGIVMIFKIFTFNPKSSSDFQLLMRLTQGASSIGLVAALILVIIFTRLSIADIFASILAFIPTGWAIICLALTWKNIVRSLGLWESVREFARMYDAGMGVIIFAPVAFLSWFPFVSTFQSRLLFNQAFSRGLEISLILAGNKANMVIKAWPFSIFYLLLFEWLDRRVSFGAIWDGGENRGTFFMTNLRRPVSFVQQLSSMLLRMDGYGNFLEEGEIIRNVFLNF</sequence>
<feature type="transmembrane region" description="Helical" evidence="14">
    <location>
        <begin position="533"/>
        <end position="553"/>
    </location>
</feature>
<feature type="transmembrane region" description="Helical" evidence="14">
    <location>
        <begin position="1478"/>
        <end position="1497"/>
    </location>
</feature>
<feature type="transmembrane region" description="Helical" evidence="14">
    <location>
        <begin position="612"/>
        <end position="638"/>
    </location>
</feature>
<dbReference type="GO" id="GO:0008360">
    <property type="term" value="P:regulation of cell shape"/>
    <property type="evidence" value="ECO:0007669"/>
    <property type="project" value="UniProtKB-KW"/>
</dbReference>
<dbReference type="Pfam" id="PF25968">
    <property type="entry name" value="CALS1"/>
    <property type="match status" value="1"/>
</dbReference>
<feature type="transmembrane region" description="Helical" evidence="14">
    <location>
        <begin position="1670"/>
        <end position="1691"/>
    </location>
</feature>
<evidence type="ECO:0000256" key="4">
    <source>
        <dbReference type="ARBA" id="ARBA00022475"/>
    </source>
</evidence>
<dbReference type="SMART" id="SM01205">
    <property type="entry name" value="FKS1_dom1"/>
    <property type="match status" value="1"/>
</dbReference>
<feature type="domain" description="1,3-beta-glucan synthase component FKS1-like" evidence="15">
    <location>
        <begin position="327"/>
        <end position="440"/>
    </location>
</feature>
<gene>
    <name evidence="16" type="ORF">CUMW_130850</name>
</gene>
<comment type="catalytic activity">
    <reaction evidence="13">
        <text>[(1-&gt;3)-beta-D-glucosyl](n) + UDP-alpha-D-glucose = [(1-&gt;3)-beta-D-glucosyl](n+1) + UDP + H(+)</text>
        <dbReference type="Rhea" id="RHEA:21476"/>
        <dbReference type="Rhea" id="RHEA-COMP:11146"/>
        <dbReference type="Rhea" id="RHEA-COMP:14303"/>
        <dbReference type="ChEBI" id="CHEBI:15378"/>
        <dbReference type="ChEBI" id="CHEBI:37671"/>
        <dbReference type="ChEBI" id="CHEBI:58223"/>
        <dbReference type="ChEBI" id="CHEBI:58885"/>
        <dbReference type="EC" id="2.4.1.34"/>
    </reaction>
</comment>
<dbReference type="Pfam" id="PF14288">
    <property type="entry name" value="FKS1_dom1"/>
    <property type="match status" value="1"/>
</dbReference>
<protein>
    <recommendedName>
        <fullName evidence="12">1,3-beta-glucan synthase</fullName>
        <ecNumber evidence="3">2.4.1.34</ecNumber>
    </recommendedName>
    <alternativeName>
        <fullName evidence="12">1,3-beta-glucan synthase</fullName>
    </alternativeName>
</protein>
<evidence type="ECO:0000256" key="5">
    <source>
        <dbReference type="ARBA" id="ARBA00022676"/>
    </source>
</evidence>
<keyword evidence="11" id="KW-0961">Cell wall biogenesis/degradation</keyword>
<evidence type="ECO:0000256" key="2">
    <source>
        <dbReference type="ARBA" id="ARBA00009040"/>
    </source>
</evidence>
<dbReference type="Pfam" id="PF02364">
    <property type="entry name" value="Glucan_synthase"/>
    <property type="match status" value="2"/>
</dbReference>
<evidence type="ECO:0000256" key="7">
    <source>
        <dbReference type="ARBA" id="ARBA00022692"/>
    </source>
</evidence>
<dbReference type="GO" id="GO:0071555">
    <property type="term" value="P:cell wall organization"/>
    <property type="evidence" value="ECO:0007669"/>
    <property type="project" value="UniProtKB-KW"/>
</dbReference>
<keyword evidence="8" id="KW-0133">Cell shape</keyword>
<feature type="transmembrane region" description="Helical" evidence="14">
    <location>
        <begin position="1383"/>
        <end position="1406"/>
    </location>
</feature>
<feature type="transmembrane region" description="Helical" evidence="14">
    <location>
        <begin position="1503"/>
        <end position="1525"/>
    </location>
</feature>
<evidence type="ECO:0000313" key="17">
    <source>
        <dbReference type="Proteomes" id="UP000236630"/>
    </source>
</evidence>
<evidence type="ECO:0000256" key="11">
    <source>
        <dbReference type="ARBA" id="ARBA00023316"/>
    </source>
</evidence>
<keyword evidence="4" id="KW-1003">Cell membrane</keyword>
<dbReference type="GO" id="GO:0005886">
    <property type="term" value="C:plasma membrane"/>
    <property type="evidence" value="ECO:0007669"/>
    <property type="project" value="UniProtKB-SubCell"/>
</dbReference>
<feature type="transmembrane region" description="Helical" evidence="14">
    <location>
        <begin position="1412"/>
        <end position="1434"/>
    </location>
</feature>